<dbReference type="AlphaFoldDB" id="A0A0F8YEK5"/>
<proteinExistence type="predicted"/>
<dbReference type="EMBL" id="LAZR01057396">
    <property type="protein sequence ID" value="KKK72155.1"/>
    <property type="molecule type" value="Genomic_DNA"/>
</dbReference>
<comment type="caution">
    <text evidence="1">The sequence shown here is derived from an EMBL/GenBank/DDBJ whole genome shotgun (WGS) entry which is preliminary data.</text>
</comment>
<organism evidence="1">
    <name type="scientific">marine sediment metagenome</name>
    <dbReference type="NCBI Taxonomy" id="412755"/>
    <lineage>
        <taxon>unclassified sequences</taxon>
        <taxon>metagenomes</taxon>
        <taxon>ecological metagenomes</taxon>
    </lineage>
</organism>
<sequence length="40" mass="4373">INTVQNWCSGRTKPGEAALEQIDRIATRRGFDPESVKGNG</sequence>
<protein>
    <recommendedName>
        <fullName evidence="2">HTH cro/C1-type domain-containing protein</fullName>
    </recommendedName>
</protein>
<name>A0A0F8YEK5_9ZZZZ</name>
<accession>A0A0F8YEK5</accession>
<evidence type="ECO:0008006" key="2">
    <source>
        <dbReference type="Google" id="ProtNLM"/>
    </source>
</evidence>
<evidence type="ECO:0000313" key="1">
    <source>
        <dbReference type="EMBL" id="KKK72155.1"/>
    </source>
</evidence>
<feature type="non-terminal residue" evidence="1">
    <location>
        <position position="1"/>
    </location>
</feature>
<reference evidence="1" key="1">
    <citation type="journal article" date="2015" name="Nature">
        <title>Complex archaea that bridge the gap between prokaryotes and eukaryotes.</title>
        <authorList>
            <person name="Spang A."/>
            <person name="Saw J.H."/>
            <person name="Jorgensen S.L."/>
            <person name="Zaremba-Niedzwiedzka K."/>
            <person name="Martijn J."/>
            <person name="Lind A.E."/>
            <person name="van Eijk R."/>
            <person name="Schleper C."/>
            <person name="Guy L."/>
            <person name="Ettema T.J."/>
        </authorList>
    </citation>
    <scope>NUCLEOTIDE SEQUENCE</scope>
</reference>
<gene>
    <name evidence="1" type="ORF">LCGC14_2906750</name>
</gene>